<dbReference type="AlphaFoldDB" id="Q07UK4"/>
<dbReference type="eggNOG" id="ENOG5033H7N">
    <property type="taxonomic scope" value="Bacteria"/>
</dbReference>
<dbReference type="STRING" id="316055.RPE_0421"/>
<keyword evidence="2" id="KW-0812">Transmembrane</keyword>
<sequence>MLLCWSGVEIERSRIMTDDNPRRGESPRAEPEIIPPGQNYDPARGQSYVDPMTGERIYVAKIGPFGLFLIALGVGLVLVAVLVFLVGAFLLWIPVVGLLIAAGLVAGVLRPYLQKRG</sequence>
<feature type="transmembrane region" description="Helical" evidence="2">
    <location>
        <begin position="65"/>
        <end position="85"/>
    </location>
</feature>
<protein>
    <submittedName>
        <fullName evidence="3">Uncharacterized protein</fullName>
    </submittedName>
</protein>
<evidence type="ECO:0000313" key="3">
    <source>
        <dbReference type="EMBL" id="ABJ04380.1"/>
    </source>
</evidence>
<name>Q07UK4_RHOP5</name>
<organism evidence="3">
    <name type="scientific">Rhodopseudomonas palustris (strain BisA53)</name>
    <dbReference type="NCBI Taxonomy" id="316055"/>
    <lineage>
        <taxon>Bacteria</taxon>
        <taxon>Pseudomonadati</taxon>
        <taxon>Pseudomonadota</taxon>
        <taxon>Alphaproteobacteria</taxon>
        <taxon>Hyphomicrobiales</taxon>
        <taxon>Nitrobacteraceae</taxon>
        <taxon>Rhodopseudomonas</taxon>
    </lineage>
</organism>
<keyword evidence="2" id="KW-1133">Transmembrane helix</keyword>
<accession>Q07UK4</accession>
<dbReference type="EMBL" id="CP000463">
    <property type="protein sequence ID" value="ABJ04380.1"/>
    <property type="molecule type" value="Genomic_DNA"/>
</dbReference>
<dbReference type="KEGG" id="rpe:RPE_0421"/>
<feature type="transmembrane region" description="Helical" evidence="2">
    <location>
        <begin position="91"/>
        <end position="113"/>
    </location>
</feature>
<gene>
    <name evidence="3" type="ordered locus">RPE_0421</name>
</gene>
<proteinExistence type="predicted"/>
<keyword evidence="2" id="KW-0472">Membrane</keyword>
<evidence type="ECO:0000256" key="1">
    <source>
        <dbReference type="SAM" id="MobiDB-lite"/>
    </source>
</evidence>
<feature type="compositionally biased region" description="Basic and acidic residues" evidence="1">
    <location>
        <begin position="16"/>
        <end position="31"/>
    </location>
</feature>
<dbReference type="HOGENOM" id="CLU_2275309_0_0_5"/>
<feature type="region of interest" description="Disordered" evidence="1">
    <location>
        <begin position="16"/>
        <end position="38"/>
    </location>
</feature>
<evidence type="ECO:0000256" key="2">
    <source>
        <dbReference type="SAM" id="Phobius"/>
    </source>
</evidence>
<reference evidence="3" key="1">
    <citation type="submission" date="2006-09" db="EMBL/GenBank/DDBJ databases">
        <title>Complete sequence of Rhodopseudomonas palustris BisA53.</title>
        <authorList>
            <consortium name="US DOE Joint Genome Institute"/>
            <person name="Copeland A."/>
            <person name="Lucas S."/>
            <person name="Lapidus A."/>
            <person name="Barry K."/>
            <person name="Detter J.C."/>
            <person name="Glavina del Rio T."/>
            <person name="Hammon N."/>
            <person name="Israni S."/>
            <person name="Dalin E."/>
            <person name="Tice H."/>
            <person name="Pitluck S."/>
            <person name="Chain P."/>
            <person name="Malfatti S."/>
            <person name="Shin M."/>
            <person name="Vergez L."/>
            <person name="Schmutz J."/>
            <person name="Larimer F."/>
            <person name="Land M."/>
            <person name="Hauser L."/>
            <person name="Pelletier D.A."/>
            <person name="Kyrpides N."/>
            <person name="Kim E."/>
            <person name="Harwood C.S."/>
            <person name="Oda Y."/>
            <person name="Richardson P."/>
        </authorList>
    </citation>
    <scope>NUCLEOTIDE SEQUENCE [LARGE SCALE GENOMIC DNA]</scope>
    <source>
        <strain evidence="3">BisA53</strain>
    </source>
</reference>